<dbReference type="VEuPathDB" id="FungiDB:H257_08278"/>
<organism evidence="2 3">
    <name type="scientific">Aphanomyces astaci</name>
    <name type="common">Crayfish plague agent</name>
    <dbReference type="NCBI Taxonomy" id="112090"/>
    <lineage>
        <taxon>Eukaryota</taxon>
        <taxon>Sar</taxon>
        <taxon>Stramenopiles</taxon>
        <taxon>Oomycota</taxon>
        <taxon>Saprolegniomycetes</taxon>
        <taxon>Saprolegniales</taxon>
        <taxon>Verrucalvaceae</taxon>
        <taxon>Aphanomyces</taxon>
    </lineage>
</organism>
<evidence type="ECO:0000313" key="3">
    <source>
        <dbReference type="Proteomes" id="UP000469452"/>
    </source>
</evidence>
<dbReference type="Proteomes" id="UP000469452">
    <property type="component" value="Unassembled WGS sequence"/>
</dbReference>
<dbReference type="Gene3D" id="3.30.530.20">
    <property type="match status" value="1"/>
</dbReference>
<proteinExistence type="predicted"/>
<reference evidence="2 3" key="1">
    <citation type="submission" date="2019-06" db="EMBL/GenBank/DDBJ databases">
        <title>Genomics analysis of Aphanomyces spp. identifies a new class of oomycete effector associated with host adaptation.</title>
        <authorList>
            <person name="Gaulin E."/>
        </authorList>
    </citation>
    <scope>NUCLEOTIDE SEQUENCE [LARGE SCALE GENOMIC DNA]</scope>
    <source>
        <strain evidence="2 3">E</strain>
    </source>
</reference>
<dbReference type="AlphaFoldDB" id="A0A6A5AYN5"/>
<protein>
    <recommendedName>
        <fullName evidence="4">START domain-containing protein</fullName>
    </recommendedName>
</protein>
<gene>
    <name evidence="2" type="ORF">AaE_001536</name>
</gene>
<sequence>IEGSRLVDGPVTWRLRSDESDLKIFKGYNPASPPGGYLYMGVMDVFATIDEVVDLFRSDSPMHAKQYTQRFGRDLLDMAHLYALAAPSDEDSKMVAVTWRAYKKPVPGVTMKRDACLLECHRDFDVNGRRGRVCAIKSIQVASCPDMETELGLVRMTNYGSGHVFVESDRPGYLQLSFLLHGNVARGSRVENFVGNVLKRKDQLTDKAVTRRCRSVTNIDVWLRENRAARSPSMPEHMGLAPSAAKPTAPSVATYVSFVVCVMLGWVLVGLLHVVCGNCIFKWKVSPSESIQVCSKCSLAVPRGPKASPSARSHPQSDVMSTAAWSCVSGYAKSEDMSRYSDTEVGYLVRF</sequence>
<keyword evidence="1" id="KW-1133">Transmembrane helix</keyword>
<keyword evidence="1" id="KW-0812">Transmembrane</keyword>
<evidence type="ECO:0000256" key="1">
    <source>
        <dbReference type="SAM" id="Phobius"/>
    </source>
</evidence>
<dbReference type="SUPFAM" id="SSF55961">
    <property type="entry name" value="Bet v1-like"/>
    <property type="match status" value="1"/>
</dbReference>
<name>A0A6A5AYN5_APHAT</name>
<keyword evidence="1" id="KW-0472">Membrane</keyword>
<feature type="transmembrane region" description="Helical" evidence="1">
    <location>
        <begin position="255"/>
        <end position="281"/>
    </location>
</feature>
<evidence type="ECO:0000313" key="2">
    <source>
        <dbReference type="EMBL" id="KAF0774763.1"/>
    </source>
</evidence>
<dbReference type="InterPro" id="IPR023393">
    <property type="entry name" value="START-like_dom_sf"/>
</dbReference>
<dbReference type="EMBL" id="VJMI01003192">
    <property type="protein sequence ID" value="KAF0774763.1"/>
    <property type="molecule type" value="Genomic_DNA"/>
</dbReference>
<feature type="non-terminal residue" evidence="2">
    <location>
        <position position="1"/>
    </location>
</feature>
<accession>A0A6A5AYN5</accession>
<evidence type="ECO:0008006" key="4">
    <source>
        <dbReference type="Google" id="ProtNLM"/>
    </source>
</evidence>
<comment type="caution">
    <text evidence="2">The sequence shown here is derived from an EMBL/GenBank/DDBJ whole genome shotgun (WGS) entry which is preliminary data.</text>
</comment>